<dbReference type="EMBL" id="BJXR01000046">
    <property type="protein sequence ID" value="GEN11381.1"/>
    <property type="molecule type" value="Genomic_DNA"/>
</dbReference>
<evidence type="ECO:0000256" key="4">
    <source>
        <dbReference type="ARBA" id="ARBA00022695"/>
    </source>
</evidence>
<sequence length="210" mass="23664">MNWQPHPKDPEIFHISHLNNLQGVIVEGGLFSDGGIVRRKMSATNIGNTRIKTARLTKPVPSHPGTFVGDFVPFYFCPRSVMLYVVNRGSTGHPPGCQVDIVHLVSRVGSAMSLGKWAFTTTNAAADYTTQFHTSLVDLPRVQWHAMPQDDWKQCKEERQAEFLVLDFFPWTAIHEIWVHGPATQQKVRSLLGATAHRPPVHVRPDCYYP</sequence>
<evidence type="ECO:0000259" key="7">
    <source>
        <dbReference type="PROSITE" id="PS52018"/>
    </source>
</evidence>
<dbReference type="GO" id="GO:0016779">
    <property type="term" value="F:nucleotidyltransferase activity"/>
    <property type="evidence" value="ECO:0007669"/>
    <property type="project" value="UniProtKB-UniRule"/>
</dbReference>
<keyword evidence="10" id="KW-1185">Reference proteome</keyword>
<protein>
    <recommendedName>
        <fullName evidence="7">DarT domain-containing protein</fullName>
    </recommendedName>
</protein>
<evidence type="ECO:0000313" key="10">
    <source>
        <dbReference type="Proteomes" id="UP000183760"/>
    </source>
</evidence>
<evidence type="ECO:0000313" key="9">
    <source>
        <dbReference type="EMBL" id="SEU39917.1"/>
    </source>
</evidence>
<dbReference type="GO" id="GO:0003677">
    <property type="term" value="F:DNA binding"/>
    <property type="evidence" value="ECO:0007669"/>
    <property type="project" value="UniProtKB-UniRule"/>
</dbReference>
<feature type="binding site" evidence="6">
    <location>
        <position position="55"/>
    </location>
    <ligand>
        <name>NAD(+)</name>
        <dbReference type="ChEBI" id="CHEBI:57540"/>
    </ligand>
</feature>
<accession>A0A511TB26</accession>
<dbReference type="RefSeq" id="WP_074958923.1">
    <property type="nucleotide sequence ID" value="NZ_BJXR01000046.1"/>
</dbReference>
<dbReference type="Pfam" id="PF14487">
    <property type="entry name" value="DarT"/>
    <property type="match status" value="1"/>
</dbReference>
<keyword evidence="2 6" id="KW-0328">Glycosyltransferase</keyword>
<evidence type="ECO:0000256" key="6">
    <source>
        <dbReference type="PROSITE-ProRule" id="PRU01362"/>
    </source>
</evidence>
<comment type="caution">
    <text evidence="6">Lacks conserved residue(s) required for the propagation of feature annotation.</text>
</comment>
<dbReference type="OrthoDB" id="9813972at2"/>
<dbReference type="InterPro" id="IPR029494">
    <property type="entry name" value="DarT"/>
</dbReference>
<feature type="domain" description="DarT" evidence="7">
    <location>
        <begin position="10"/>
        <end position="209"/>
    </location>
</feature>
<dbReference type="PROSITE" id="PS52018">
    <property type="entry name" value="DART"/>
    <property type="match status" value="1"/>
</dbReference>
<name>A0A511TB26_MYXFU</name>
<dbReference type="AlphaFoldDB" id="A0A511TB26"/>
<comment type="similarity">
    <text evidence="6">Belongs to the DarT ADP-ribosyltransferase family.</text>
</comment>
<keyword evidence="1 6" id="KW-1277">Toxin-antitoxin system</keyword>
<feature type="active site" evidence="6">
    <location>
        <position position="162"/>
    </location>
</feature>
<evidence type="ECO:0000256" key="1">
    <source>
        <dbReference type="ARBA" id="ARBA00022649"/>
    </source>
</evidence>
<evidence type="ECO:0000313" key="8">
    <source>
        <dbReference type="EMBL" id="GEN11381.1"/>
    </source>
</evidence>
<comment type="caution">
    <text evidence="8">The sequence shown here is derived from an EMBL/GenBank/DDBJ whole genome shotgun (WGS) entry which is preliminary data.</text>
</comment>
<reference evidence="9 10" key="1">
    <citation type="submission" date="2016-10" db="EMBL/GenBank/DDBJ databases">
        <authorList>
            <person name="Varghese N."/>
            <person name="Submissions S."/>
        </authorList>
    </citation>
    <scope>NUCLEOTIDE SEQUENCE [LARGE SCALE GENOMIC DNA]</scope>
    <source>
        <strain evidence="9 10">DSM 16525</strain>
    </source>
</reference>
<dbReference type="GO" id="GO:0016757">
    <property type="term" value="F:glycosyltransferase activity"/>
    <property type="evidence" value="ECO:0007669"/>
    <property type="project" value="UniProtKB-UniRule"/>
</dbReference>
<evidence type="ECO:0000256" key="5">
    <source>
        <dbReference type="ARBA" id="ARBA00023125"/>
    </source>
</evidence>
<organism evidence="8 11">
    <name type="scientific">Myxococcus fulvus</name>
    <dbReference type="NCBI Taxonomy" id="33"/>
    <lineage>
        <taxon>Bacteria</taxon>
        <taxon>Pseudomonadati</taxon>
        <taxon>Myxococcota</taxon>
        <taxon>Myxococcia</taxon>
        <taxon>Myxococcales</taxon>
        <taxon>Cystobacterineae</taxon>
        <taxon>Myxococcaceae</taxon>
        <taxon>Myxococcus</taxon>
    </lineage>
</organism>
<evidence type="ECO:0000256" key="2">
    <source>
        <dbReference type="ARBA" id="ARBA00022676"/>
    </source>
</evidence>
<dbReference type="Proteomes" id="UP000321514">
    <property type="component" value="Unassembled WGS sequence"/>
</dbReference>
<keyword evidence="4 6" id="KW-0548">Nucleotidyltransferase</keyword>
<reference evidence="8 11" key="2">
    <citation type="submission" date="2019-07" db="EMBL/GenBank/DDBJ databases">
        <title>Whole genome shotgun sequence of Myxococcus fulvus NBRC 100333.</title>
        <authorList>
            <person name="Hosoyama A."/>
            <person name="Uohara A."/>
            <person name="Ohji S."/>
            <person name="Ichikawa N."/>
        </authorList>
    </citation>
    <scope>NUCLEOTIDE SEQUENCE [LARGE SCALE GENOMIC DNA]</scope>
    <source>
        <strain evidence="8 11">NBRC 100333</strain>
    </source>
</reference>
<dbReference type="Proteomes" id="UP000183760">
    <property type="component" value="Unassembled WGS sequence"/>
</dbReference>
<proteinExistence type="inferred from homology"/>
<gene>
    <name evidence="8" type="ORF">MFU01_64180</name>
    <name evidence="9" type="ORF">SAMN05443572_114230</name>
</gene>
<feature type="binding site" evidence="6">
    <location>
        <position position="23"/>
    </location>
    <ligand>
        <name>NAD(+)</name>
        <dbReference type="ChEBI" id="CHEBI:57540"/>
    </ligand>
</feature>
<evidence type="ECO:0000256" key="3">
    <source>
        <dbReference type="ARBA" id="ARBA00022679"/>
    </source>
</evidence>
<dbReference type="EMBL" id="FOIB01000014">
    <property type="protein sequence ID" value="SEU39917.1"/>
    <property type="molecule type" value="Genomic_DNA"/>
</dbReference>
<keyword evidence="3 6" id="KW-0808">Transferase</keyword>
<evidence type="ECO:0000313" key="11">
    <source>
        <dbReference type="Proteomes" id="UP000321514"/>
    </source>
</evidence>
<keyword evidence="5 6" id="KW-0238">DNA-binding</keyword>
<comment type="catalytic activity">
    <reaction evidence="6">
        <text>a thymidine in DNA + NAD(+) = an N-(ADP-alpha-D-ribosyl)-thymidine in DNA + nicotinamide + H(+)</text>
        <dbReference type="Rhea" id="RHEA:71651"/>
        <dbReference type="Rhea" id="RHEA-COMP:13556"/>
        <dbReference type="Rhea" id="RHEA-COMP:18051"/>
        <dbReference type="ChEBI" id="CHEBI:15378"/>
        <dbReference type="ChEBI" id="CHEBI:17154"/>
        <dbReference type="ChEBI" id="CHEBI:57540"/>
        <dbReference type="ChEBI" id="CHEBI:137386"/>
        <dbReference type="ChEBI" id="CHEBI:191199"/>
    </reaction>
</comment>
<feature type="active site" description="Proton acceptor" evidence="6">
    <location>
        <position position="55"/>
    </location>
</feature>
<feature type="binding site" evidence="6">
    <location>
        <begin position="14"/>
        <end position="16"/>
    </location>
    <ligand>
        <name>NAD(+)</name>
        <dbReference type="ChEBI" id="CHEBI:57540"/>
    </ligand>
</feature>